<dbReference type="GO" id="GO:0005829">
    <property type="term" value="C:cytosol"/>
    <property type="evidence" value="ECO:0007669"/>
    <property type="project" value="TreeGrafter"/>
</dbReference>
<dbReference type="STRING" id="34508.A0A4U5MH64"/>
<dbReference type="CDD" id="cd01310">
    <property type="entry name" value="TatD_DNAse"/>
    <property type="match status" value="1"/>
</dbReference>
<dbReference type="Proteomes" id="UP000298663">
    <property type="component" value="Unassembled WGS sequence"/>
</dbReference>
<keyword evidence="3 7" id="KW-0479">Metal-binding</keyword>
<proteinExistence type="inferred from homology"/>
<reference evidence="8 9" key="2">
    <citation type="journal article" date="2019" name="G3 (Bethesda)">
        <title>Hybrid Assembly of the Genome of the Entomopathogenic Nematode Steinernema carpocapsae Identifies the X-Chromosome.</title>
        <authorList>
            <person name="Serra L."/>
            <person name="Macchietto M."/>
            <person name="Macias-Munoz A."/>
            <person name="McGill C.J."/>
            <person name="Rodriguez I.M."/>
            <person name="Rodriguez B."/>
            <person name="Murad R."/>
            <person name="Mortazavi A."/>
        </authorList>
    </citation>
    <scope>NUCLEOTIDE SEQUENCE [LARGE SCALE GENOMIC DNA]</scope>
    <source>
        <strain evidence="8 9">ALL</strain>
    </source>
</reference>
<dbReference type="PANTHER" id="PTHR10060">
    <property type="entry name" value="TATD FAMILY DEOXYRIBONUCLEASE"/>
    <property type="match status" value="1"/>
</dbReference>
<accession>A0A4U5MH64</accession>
<dbReference type="InterPro" id="IPR001130">
    <property type="entry name" value="TatD-like"/>
</dbReference>
<dbReference type="AlphaFoldDB" id="A0A4U5MH64"/>
<dbReference type="SUPFAM" id="SSF51556">
    <property type="entry name" value="Metallo-dependent hydrolases"/>
    <property type="match status" value="1"/>
</dbReference>
<protein>
    <recommendedName>
        <fullName evidence="5">Deoxyribonuclease TATDN1</fullName>
    </recommendedName>
</protein>
<reference evidence="8 9" key="1">
    <citation type="journal article" date="2015" name="Genome Biol.">
        <title>Comparative genomics of Steinernema reveals deeply conserved gene regulatory networks.</title>
        <authorList>
            <person name="Dillman A.R."/>
            <person name="Macchietto M."/>
            <person name="Porter C.F."/>
            <person name="Rogers A."/>
            <person name="Williams B."/>
            <person name="Antoshechkin I."/>
            <person name="Lee M.M."/>
            <person name="Goodwin Z."/>
            <person name="Lu X."/>
            <person name="Lewis E.E."/>
            <person name="Goodrich-Blair H."/>
            <person name="Stock S.P."/>
            <person name="Adams B.J."/>
            <person name="Sternberg P.W."/>
            <person name="Mortazavi A."/>
        </authorList>
    </citation>
    <scope>NUCLEOTIDE SEQUENCE [LARGE SCALE GENOMIC DNA]</scope>
    <source>
        <strain evidence="8 9">ALL</strain>
    </source>
</reference>
<dbReference type="PIRSF" id="PIRSF005902">
    <property type="entry name" value="DNase_TatD"/>
    <property type="match status" value="1"/>
</dbReference>
<feature type="binding site" evidence="7">
    <location>
        <position position="174"/>
    </location>
    <ligand>
        <name>a divalent metal cation</name>
        <dbReference type="ChEBI" id="CHEBI:60240"/>
        <label>2</label>
    </ligand>
</feature>
<keyword evidence="9" id="KW-1185">Reference proteome</keyword>
<keyword evidence="2" id="KW-0540">Nuclease</keyword>
<evidence type="ECO:0000256" key="2">
    <source>
        <dbReference type="ARBA" id="ARBA00022722"/>
    </source>
</evidence>
<sequence length="303" mass="33781">MLDKLNVPYKLVDIGANLLEPSFDRDFDDVLSRAKKAGLVKLMITSGTETDGQKLQKVVSKYPGLLYCTAGVHPHEANSFNDSTIETFRELFKNPQCVAVGECGLDFRAALSDNRSKNLDHLPSKEVQLNAFEKQVALACELQKPLFIHERSAHAEMVEVFGKYKETLSPAVIHCFTGTAKEAQKYIEIGLYIGITGYLARDDSPDGLKYALQSGIIPLDRLLLETDAPFMWPRINTKKLPAEIKRKFSKEATMLNTYCSTVRNEPCSLAITCELLAAYLRKEPQEISEATTANAKLIFGLEL</sequence>
<evidence type="ECO:0000256" key="3">
    <source>
        <dbReference type="ARBA" id="ARBA00022723"/>
    </source>
</evidence>
<dbReference type="GO" id="GO:0046872">
    <property type="term" value="F:metal ion binding"/>
    <property type="evidence" value="ECO:0007669"/>
    <property type="project" value="UniProtKB-KW"/>
</dbReference>
<organism evidence="8 9">
    <name type="scientific">Steinernema carpocapsae</name>
    <name type="common">Entomopathogenic nematode</name>
    <dbReference type="NCBI Taxonomy" id="34508"/>
    <lineage>
        <taxon>Eukaryota</taxon>
        <taxon>Metazoa</taxon>
        <taxon>Ecdysozoa</taxon>
        <taxon>Nematoda</taxon>
        <taxon>Chromadorea</taxon>
        <taxon>Rhabditida</taxon>
        <taxon>Tylenchina</taxon>
        <taxon>Panagrolaimomorpha</taxon>
        <taxon>Strongyloidoidea</taxon>
        <taxon>Steinernematidae</taxon>
        <taxon>Steinernema</taxon>
    </lineage>
</organism>
<dbReference type="GO" id="GO:0008310">
    <property type="term" value="F:single-stranded DNA 3'-5' DNA exonuclease activity"/>
    <property type="evidence" value="ECO:0007669"/>
    <property type="project" value="TreeGrafter"/>
</dbReference>
<comment type="similarity">
    <text evidence="1">Belongs to the metallo-dependent hydrolases superfamily. TatD-type hydrolase family.</text>
</comment>
<dbReference type="EMBL" id="AZBU02000008">
    <property type="protein sequence ID" value="TKR68617.1"/>
    <property type="molecule type" value="Genomic_DNA"/>
</dbReference>
<feature type="binding site" evidence="7">
    <location>
        <position position="102"/>
    </location>
    <ligand>
        <name>a divalent metal cation</name>
        <dbReference type="ChEBI" id="CHEBI:60240"/>
        <label>1</label>
    </ligand>
</feature>
<comment type="caution">
    <text evidence="8">The sequence shown here is derived from an EMBL/GenBank/DDBJ whole genome shotgun (WGS) entry which is preliminary data.</text>
</comment>
<dbReference type="InterPro" id="IPR050891">
    <property type="entry name" value="TatD-type_Hydrolase"/>
</dbReference>
<dbReference type="PANTHER" id="PTHR10060:SF15">
    <property type="entry name" value="DEOXYRIBONUCLEASE TATDN1"/>
    <property type="match status" value="1"/>
</dbReference>
<evidence type="ECO:0000256" key="7">
    <source>
        <dbReference type="PIRSR" id="PIRSR005902-1"/>
    </source>
</evidence>
<dbReference type="Gene3D" id="3.20.20.140">
    <property type="entry name" value="Metal-dependent hydrolases"/>
    <property type="match status" value="1"/>
</dbReference>
<evidence type="ECO:0000313" key="9">
    <source>
        <dbReference type="Proteomes" id="UP000298663"/>
    </source>
</evidence>
<feature type="binding site" evidence="7">
    <location>
        <position position="149"/>
    </location>
    <ligand>
        <name>a divalent metal cation</name>
        <dbReference type="ChEBI" id="CHEBI:60240"/>
        <label>2</label>
    </ligand>
</feature>
<evidence type="ECO:0000256" key="4">
    <source>
        <dbReference type="ARBA" id="ARBA00022801"/>
    </source>
</evidence>
<gene>
    <name evidence="8" type="ORF">L596_024577</name>
</gene>
<comment type="function">
    <text evidence="6">Deoxyribonuclease which catalyzes (in vitro) the decatenation of kinetoplast DNA, which are circular DNA catenated to each other, producing linear DNA molecules. Plays an important role in chromosomal segregation and cell cycle progression during eye development probably via its DNA decatenation activity.</text>
</comment>
<name>A0A4U5MH64_STECR</name>
<keyword evidence="4" id="KW-0378">Hydrolase</keyword>
<evidence type="ECO:0000256" key="6">
    <source>
        <dbReference type="ARBA" id="ARBA00045223"/>
    </source>
</evidence>
<evidence type="ECO:0000256" key="5">
    <source>
        <dbReference type="ARBA" id="ARBA00039767"/>
    </source>
</evidence>
<evidence type="ECO:0000256" key="1">
    <source>
        <dbReference type="ARBA" id="ARBA00009275"/>
    </source>
</evidence>
<dbReference type="InterPro" id="IPR032466">
    <property type="entry name" value="Metal_Hydrolase"/>
</dbReference>
<feature type="binding site" evidence="7">
    <location>
        <position position="227"/>
    </location>
    <ligand>
        <name>a divalent metal cation</name>
        <dbReference type="ChEBI" id="CHEBI:60240"/>
        <label>1</label>
    </ligand>
</feature>
<dbReference type="Pfam" id="PF01026">
    <property type="entry name" value="TatD_DNase"/>
    <property type="match status" value="1"/>
</dbReference>
<evidence type="ECO:0000313" key="8">
    <source>
        <dbReference type="EMBL" id="TKR68617.1"/>
    </source>
</evidence>
<dbReference type="OrthoDB" id="413993at2759"/>